<dbReference type="PANTHER" id="PTHR43798">
    <property type="entry name" value="MONOACYLGLYCEROL LIPASE"/>
    <property type="match status" value="1"/>
</dbReference>
<dbReference type="EMBL" id="RJUF01000181">
    <property type="protein sequence ID" value="MCP9765228.1"/>
    <property type="molecule type" value="Genomic_DNA"/>
</dbReference>
<organism evidence="2 3">
    <name type="scientific">Lacihabitans soyangensis</name>
    <dbReference type="NCBI Taxonomy" id="869394"/>
    <lineage>
        <taxon>Bacteria</taxon>
        <taxon>Pseudomonadati</taxon>
        <taxon>Bacteroidota</taxon>
        <taxon>Cytophagia</taxon>
        <taxon>Cytophagales</taxon>
        <taxon>Leadbetterellaceae</taxon>
        <taxon>Lacihabitans</taxon>
    </lineage>
</organism>
<evidence type="ECO:0000259" key="1">
    <source>
        <dbReference type="Pfam" id="PF00561"/>
    </source>
</evidence>
<evidence type="ECO:0000313" key="2">
    <source>
        <dbReference type="EMBL" id="MCP9765228.1"/>
    </source>
</evidence>
<dbReference type="SUPFAM" id="SSF53474">
    <property type="entry name" value="alpha/beta-Hydrolases"/>
    <property type="match status" value="1"/>
</dbReference>
<proteinExistence type="predicted"/>
<comment type="caution">
    <text evidence="2">The sequence shown here is derived from an EMBL/GenBank/DDBJ whole genome shotgun (WGS) entry which is preliminary data.</text>
</comment>
<dbReference type="InterPro" id="IPR050266">
    <property type="entry name" value="AB_hydrolase_sf"/>
</dbReference>
<dbReference type="InterPro" id="IPR000073">
    <property type="entry name" value="AB_hydrolase_1"/>
</dbReference>
<evidence type="ECO:0000313" key="3">
    <source>
        <dbReference type="Proteomes" id="UP001204144"/>
    </source>
</evidence>
<dbReference type="RefSeq" id="WP_255038919.1">
    <property type="nucleotide sequence ID" value="NZ_RJUF01000181.1"/>
</dbReference>
<gene>
    <name evidence="2" type="ORF">EGI31_20020</name>
</gene>
<dbReference type="GO" id="GO:0016787">
    <property type="term" value="F:hydrolase activity"/>
    <property type="evidence" value="ECO:0007669"/>
    <property type="project" value="UniProtKB-KW"/>
</dbReference>
<keyword evidence="2" id="KW-0378">Hydrolase</keyword>
<dbReference type="Gene3D" id="3.40.50.1820">
    <property type="entry name" value="alpha/beta hydrolase"/>
    <property type="match status" value="1"/>
</dbReference>
<accession>A0AAE3H5N9</accession>
<keyword evidence="3" id="KW-1185">Reference proteome</keyword>
<dbReference type="AlphaFoldDB" id="A0AAE3H5N9"/>
<dbReference type="InterPro" id="IPR000639">
    <property type="entry name" value="Epox_hydrolase-like"/>
</dbReference>
<dbReference type="PRINTS" id="PR00412">
    <property type="entry name" value="EPOXHYDRLASE"/>
</dbReference>
<name>A0AAE3H5N9_9BACT</name>
<reference evidence="2 3" key="1">
    <citation type="submission" date="2018-11" db="EMBL/GenBank/DDBJ databases">
        <title>Novel bacteria species description.</title>
        <authorList>
            <person name="Han J.-H."/>
        </authorList>
    </citation>
    <scope>NUCLEOTIDE SEQUENCE [LARGE SCALE GENOMIC DNA]</scope>
    <source>
        <strain evidence="2 3">KCTC23259</strain>
    </source>
</reference>
<dbReference type="PRINTS" id="PR00111">
    <property type="entry name" value="ABHYDROLASE"/>
</dbReference>
<sequence>MPIIELKNASCNYILEGDGKETIVFAHGLLWSHWMFHNQVSFLKSRYRILAYDFRGQGGTTAKNGKYDLDSLFDDTVEIIETLVGKPVIFAGLSMGGYVGIALAAKRPDLVKKLILMESTTDAETLESISKYKMLNNMVKTVGYWPVEKSIMNLMFGKKFLQDKTRSDQYDFFLKKLKENNRYLIVKATEGVITRFSTEYHLPNIKCKTLVLVGQDDIPCPVEKSEYLAENIPNAKLMIIEGAGHTGPLEEPEKYNQAIKDFIEND</sequence>
<feature type="domain" description="AB hydrolase-1" evidence="1">
    <location>
        <begin position="22"/>
        <end position="252"/>
    </location>
</feature>
<dbReference type="InterPro" id="IPR029058">
    <property type="entry name" value="AB_hydrolase_fold"/>
</dbReference>
<protein>
    <submittedName>
        <fullName evidence="2">Alpha/beta hydrolase</fullName>
    </submittedName>
</protein>
<dbReference type="Proteomes" id="UP001204144">
    <property type="component" value="Unassembled WGS sequence"/>
</dbReference>
<dbReference type="Pfam" id="PF00561">
    <property type="entry name" value="Abhydrolase_1"/>
    <property type="match status" value="1"/>
</dbReference>